<dbReference type="SUPFAM" id="SSF56553">
    <property type="entry name" value="Insert subdomain of RNA polymerase alpha subunit"/>
    <property type="match status" value="1"/>
</dbReference>
<dbReference type="Gene3D" id="3.30.1360.10">
    <property type="entry name" value="RNA polymerase, RBP11-like subunit"/>
    <property type="match status" value="1"/>
</dbReference>
<dbReference type="Gene3D" id="1.10.150.20">
    <property type="entry name" value="5' to 3' exonuclease, C-terminal subdomain"/>
    <property type="match status" value="1"/>
</dbReference>
<dbReference type="Proteomes" id="UP000267841">
    <property type="component" value="Unassembled WGS sequence"/>
</dbReference>
<dbReference type="OrthoDB" id="9805706at2"/>
<comment type="function">
    <text evidence="11">DNA-dependent RNA polymerase catalyzes the transcription of DNA into RNA using the four ribonucleoside triphosphates as substrates.</text>
</comment>
<name>A0A497XSC3_9AQUI</name>
<dbReference type="GO" id="GO:0005737">
    <property type="term" value="C:cytoplasm"/>
    <property type="evidence" value="ECO:0007669"/>
    <property type="project" value="UniProtKB-ARBA"/>
</dbReference>
<evidence type="ECO:0000256" key="4">
    <source>
        <dbReference type="ARBA" id="ARBA00022478"/>
    </source>
</evidence>
<evidence type="ECO:0000256" key="9">
    <source>
        <dbReference type="ARBA" id="ARBA00033070"/>
    </source>
</evidence>
<dbReference type="InterPro" id="IPR011773">
    <property type="entry name" value="DNA-dir_RpoA"/>
</dbReference>
<dbReference type="AlphaFoldDB" id="A0A497XSC3"/>
<dbReference type="NCBIfam" id="TIGR02027">
    <property type="entry name" value="rpoA"/>
    <property type="match status" value="1"/>
</dbReference>
<evidence type="ECO:0000256" key="7">
    <source>
        <dbReference type="ARBA" id="ARBA00023163"/>
    </source>
</evidence>
<dbReference type="NCBIfam" id="NF003519">
    <property type="entry name" value="PRK05182.2-5"/>
    <property type="match status" value="1"/>
</dbReference>
<keyword evidence="5 11" id="KW-0808">Transferase</keyword>
<reference evidence="13 14" key="1">
    <citation type="submission" date="2018-10" db="EMBL/GenBank/DDBJ databases">
        <title>Genomic Encyclopedia of Archaeal and Bacterial Type Strains, Phase II (KMG-II): from individual species to whole genera.</title>
        <authorList>
            <person name="Goeker M."/>
        </authorList>
    </citation>
    <scope>NUCLEOTIDE SEQUENCE [LARGE SCALE GENOMIC DNA]</scope>
    <source>
        <strain evidence="13 14">DSM 16510</strain>
    </source>
</reference>
<dbReference type="CDD" id="cd06928">
    <property type="entry name" value="RNAP_alpha_NTD"/>
    <property type="match status" value="1"/>
</dbReference>
<gene>
    <name evidence="11" type="primary">rpoA</name>
    <name evidence="13" type="ORF">BCF55_0079</name>
</gene>
<organism evidence="13 14">
    <name type="scientific">Hydrogenivirga caldilitoris</name>
    <dbReference type="NCBI Taxonomy" id="246264"/>
    <lineage>
        <taxon>Bacteria</taxon>
        <taxon>Pseudomonadati</taxon>
        <taxon>Aquificota</taxon>
        <taxon>Aquificia</taxon>
        <taxon>Aquificales</taxon>
        <taxon>Aquificaceae</taxon>
        <taxon>Hydrogenivirga</taxon>
    </lineage>
</organism>
<feature type="region of interest" description="Alpha C-terminal domain (alpha-CTD)" evidence="11">
    <location>
        <begin position="243"/>
        <end position="316"/>
    </location>
</feature>
<dbReference type="InterPro" id="IPR036643">
    <property type="entry name" value="RNApol_insert_sf"/>
</dbReference>
<sequence>MLNEFVFPNKVYWEQKEKSRGIFVVEPLERGFGTTLGNALRRVLLSSISGTAVTAVKIYGVYHEFSSLEGVAEDVVEIIANIKGVRFNLKDSDVEILYLKKKGEGEIKAADITLPPNVEVANPDKVIATITNPDVEFNAEIRIEKGKGYVLAEEMETIGETGWILLDADFSPVKLVSYRIEQTRVGEKTDYERLTVEVITDGTKSPDEVVKESVNILQKHFSLLEHISYEVPTLEEPIPVDELSEKLTLSIEELDISQRALNSLKRMGIATIGDLVQMTEEELKSTKNIGRKALAEIKEALKQIGLQLGINIESKR</sequence>
<evidence type="ECO:0000313" key="13">
    <source>
        <dbReference type="EMBL" id="RLJ69823.1"/>
    </source>
</evidence>
<evidence type="ECO:0000256" key="10">
    <source>
        <dbReference type="ARBA" id="ARBA00048552"/>
    </source>
</evidence>
<dbReference type="Pfam" id="PF01193">
    <property type="entry name" value="RNA_pol_L"/>
    <property type="match status" value="1"/>
</dbReference>
<dbReference type="InterPro" id="IPR011262">
    <property type="entry name" value="DNA-dir_RNA_pol_insert"/>
</dbReference>
<comment type="domain">
    <text evidence="11">The N-terminal domain is essential for RNAP assembly and basal transcription, whereas the C-terminal domain is involved in interaction with transcriptional regulators and with upstream promoter elements.</text>
</comment>
<comment type="subunit">
    <text evidence="11">Homodimer. The RNAP catalytic core consists of 2 alpha, 1 beta, 1 beta' and 1 omega subunit. When a sigma factor is associated with the core the holoenzyme is formed, which can initiate transcription.</text>
</comment>
<evidence type="ECO:0000256" key="5">
    <source>
        <dbReference type="ARBA" id="ARBA00022679"/>
    </source>
</evidence>
<evidence type="ECO:0000256" key="11">
    <source>
        <dbReference type="HAMAP-Rule" id="MF_00059"/>
    </source>
</evidence>
<dbReference type="FunFam" id="2.170.120.12:FF:000001">
    <property type="entry name" value="DNA-directed RNA polymerase subunit alpha"/>
    <property type="match status" value="1"/>
</dbReference>
<feature type="region of interest" description="Alpha N-terminal domain (alpha-NTD)" evidence="11">
    <location>
        <begin position="1"/>
        <end position="230"/>
    </location>
</feature>
<comment type="similarity">
    <text evidence="1 11">Belongs to the RNA polymerase alpha chain family.</text>
</comment>
<dbReference type="Pfam" id="PF01000">
    <property type="entry name" value="RNA_pol_A_bac"/>
    <property type="match status" value="1"/>
</dbReference>
<protein>
    <recommendedName>
        <fullName evidence="3 11">DNA-directed RNA polymerase subunit alpha</fullName>
        <shortName evidence="11">RNAP subunit alpha</shortName>
        <ecNumber evidence="2 11">2.7.7.6</ecNumber>
    </recommendedName>
    <alternativeName>
        <fullName evidence="9 11">RNA polymerase subunit alpha</fullName>
    </alternativeName>
    <alternativeName>
        <fullName evidence="8 11">Transcriptase subunit alpha</fullName>
    </alternativeName>
</protein>
<dbReference type="GO" id="GO:0000428">
    <property type="term" value="C:DNA-directed RNA polymerase complex"/>
    <property type="evidence" value="ECO:0007669"/>
    <property type="project" value="UniProtKB-KW"/>
</dbReference>
<dbReference type="SMART" id="SM00662">
    <property type="entry name" value="RPOLD"/>
    <property type="match status" value="1"/>
</dbReference>
<accession>A0A497XSC3</accession>
<dbReference type="RefSeq" id="WP_121008695.1">
    <property type="nucleotide sequence ID" value="NZ_RCCJ01000001.1"/>
</dbReference>
<dbReference type="GO" id="GO:0003677">
    <property type="term" value="F:DNA binding"/>
    <property type="evidence" value="ECO:0007669"/>
    <property type="project" value="UniProtKB-UniRule"/>
</dbReference>
<keyword evidence="14" id="KW-1185">Reference proteome</keyword>
<dbReference type="SUPFAM" id="SSF55257">
    <property type="entry name" value="RBP11-like subunits of RNA polymerase"/>
    <property type="match status" value="1"/>
</dbReference>
<keyword evidence="6 11" id="KW-0548">Nucleotidyltransferase</keyword>
<dbReference type="NCBIfam" id="NF003513">
    <property type="entry name" value="PRK05182.1-2"/>
    <property type="match status" value="1"/>
</dbReference>
<dbReference type="InterPro" id="IPR011263">
    <property type="entry name" value="DNA-dir_RNA_pol_RpoA/D/Rpb3"/>
</dbReference>
<evidence type="ECO:0000313" key="14">
    <source>
        <dbReference type="Proteomes" id="UP000267841"/>
    </source>
</evidence>
<evidence type="ECO:0000256" key="6">
    <source>
        <dbReference type="ARBA" id="ARBA00022695"/>
    </source>
</evidence>
<dbReference type="GO" id="GO:0046983">
    <property type="term" value="F:protein dimerization activity"/>
    <property type="evidence" value="ECO:0007669"/>
    <property type="project" value="InterPro"/>
</dbReference>
<feature type="domain" description="DNA-directed RNA polymerase RpoA/D/Rpb3-type" evidence="12">
    <location>
        <begin position="20"/>
        <end position="227"/>
    </location>
</feature>
<dbReference type="GO" id="GO:0006351">
    <property type="term" value="P:DNA-templated transcription"/>
    <property type="evidence" value="ECO:0007669"/>
    <property type="project" value="UniProtKB-UniRule"/>
</dbReference>
<dbReference type="InterPro" id="IPR011260">
    <property type="entry name" value="RNAP_asu_C"/>
</dbReference>
<comment type="caution">
    <text evidence="13">The sequence shown here is derived from an EMBL/GenBank/DDBJ whole genome shotgun (WGS) entry which is preliminary data.</text>
</comment>
<keyword evidence="4 11" id="KW-0240">DNA-directed RNA polymerase</keyword>
<evidence type="ECO:0000256" key="8">
    <source>
        <dbReference type="ARBA" id="ARBA00032524"/>
    </source>
</evidence>
<dbReference type="Gene3D" id="2.170.120.12">
    <property type="entry name" value="DNA-directed RNA polymerase, insert domain"/>
    <property type="match status" value="1"/>
</dbReference>
<dbReference type="InterPro" id="IPR036603">
    <property type="entry name" value="RBP11-like"/>
</dbReference>
<dbReference type="EC" id="2.7.7.6" evidence="2 11"/>
<evidence type="ECO:0000256" key="3">
    <source>
        <dbReference type="ARBA" id="ARBA00015972"/>
    </source>
</evidence>
<proteinExistence type="inferred from homology"/>
<evidence type="ECO:0000256" key="2">
    <source>
        <dbReference type="ARBA" id="ARBA00012418"/>
    </source>
</evidence>
<evidence type="ECO:0000256" key="1">
    <source>
        <dbReference type="ARBA" id="ARBA00007123"/>
    </source>
</evidence>
<dbReference type="SUPFAM" id="SSF47789">
    <property type="entry name" value="C-terminal domain of RNA polymerase alpha subunit"/>
    <property type="match status" value="1"/>
</dbReference>
<dbReference type="Pfam" id="PF03118">
    <property type="entry name" value="RNA_pol_A_CTD"/>
    <property type="match status" value="1"/>
</dbReference>
<dbReference type="EMBL" id="RCCJ01000001">
    <property type="protein sequence ID" value="RLJ69823.1"/>
    <property type="molecule type" value="Genomic_DNA"/>
</dbReference>
<keyword evidence="7 11" id="KW-0804">Transcription</keyword>
<dbReference type="GO" id="GO:0003899">
    <property type="term" value="F:DNA-directed RNA polymerase activity"/>
    <property type="evidence" value="ECO:0007669"/>
    <property type="project" value="UniProtKB-UniRule"/>
</dbReference>
<comment type="catalytic activity">
    <reaction evidence="10 11">
        <text>RNA(n) + a ribonucleoside 5'-triphosphate = RNA(n+1) + diphosphate</text>
        <dbReference type="Rhea" id="RHEA:21248"/>
        <dbReference type="Rhea" id="RHEA-COMP:14527"/>
        <dbReference type="Rhea" id="RHEA-COMP:17342"/>
        <dbReference type="ChEBI" id="CHEBI:33019"/>
        <dbReference type="ChEBI" id="CHEBI:61557"/>
        <dbReference type="ChEBI" id="CHEBI:140395"/>
        <dbReference type="EC" id="2.7.7.6"/>
    </reaction>
</comment>
<evidence type="ECO:0000259" key="12">
    <source>
        <dbReference type="SMART" id="SM00662"/>
    </source>
</evidence>
<dbReference type="HAMAP" id="MF_00059">
    <property type="entry name" value="RNApol_bact_RpoA"/>
    <property type="match status" value="1"/>
</dbReference>